<proteinExistence type="predicted"/>
<evidence type="ECO:0000313" key="2">
    <source>
        <dbReference type="WBParaSite" id="nRc.2.0.1.t09789-RA"/>
    </source>
</evidence>
<organism evidence="1 2">
    <name type="scientific">Romanomermis culicivorax</name>
    <name type="common">Nematode worm</name>
    <dbReference type="NCBI Taxonomy" id="13658"/>
    <lineage>
        <taxon>Eukaryota</taxon>
        <taxon>Metazoa</taxon>
        <taxon>Ecdysozoa</taxon>
        <taxon>Nematoda</taxon>
        <taxon>Enoplea</taxon>
        <taxon>Dorylaimia</taxon>
        <taxon>Mermithida</taxon>
        <taxon>Mermithoidea</taxon>
        <taxon>Mermithidae</taxon>
        <taxon>Romanomermis</taxon>
    </lineage>
</organism>
<sequence>MWMRGIMSEKRRLIEVQLEQDKNLIPSQLYEKLKTDNPAPPGLEAVLNSRDRKQMANFKYTIQNKFRPMKDAICNLNTFIGITTNASESFNRVLKSWTLWREMPIDVAVLAFYSLF</sequence>
<name>A0A915I6M2_ROMCU</name>
<keyword evidence="1" id="KW-1185">Reference proteome</keyword>
<accession>A0A915I6M2</accession>
<dbReference type="WBParaSite" id="nRc.2.0.1.t09789-RA">
    <property type="protein sequence ID" value="nRc.2.0.1.t09789-RA"/>
    <property type="gene ID" value="nRc.2.0.1.g09789"/>
</dbReference>
<evidence type="ECO:0000313" key="1">
    <source>
        <dbReference type="Proteomes" id="UP000887565"/>
    </source>
</evidence>
<reference evidence="2" key="1">
    <citation type="submission" date="2022-11" db="UniProtKB">
        <authorList>
            <consortium name="WormBaseParasite"/>
        </authorList>
    </citation>
    <scope>IDENTIFICATION</scope>
</reference>
<dbReference type="Proteomes" id="UP000887565">
    <property type="component" value="Unplaced"/>
</dbReference>
<dbReference type="AlphaFoldDB" id="A0A915I6M2"/>
<protein>
    <submittedName>
        <fullName evidence="2">Uncharacterized protein</fullName>
    </submittedName>
</protein>